<dbReference type="PANTHER" id="PTHR43319:SF3">
    <property type="entry name" value="BETA-LACTAMASE-RELATED DOMAIN-CONTAINING PROTEIN"/>
    <property type="match status" value="1"/>
</dbReference>
<evidence type="ECO:0000313" key="3">
    <source>
        <dbReference type="Proteomes" id="UP000198318"/>
    </source>
</evidence>
<dbReference type="InterPro" id="IPR052907">
    <property type="entry name" value="Beta-lactamase/esterase"/>
</dbReference>
<gene>
    <name evidence="2" type="ORF">SAMN05443665_10633</name>
</gene>
<dbReference type="Pfam" id="PF00144">
    <property type="entry name" value="Beta-lactamase"/>
    <property type="match status" value="1"/>
</dbReference>
<sequence length="403" mass="42971">MDAQSRIQDLADRLTGSGEEVGVQIAAYLDGEPVVRVCAGMADATTGRPVDQRTLFPVAGLIPTVVHVLADRGVLDYGVPVAAYWPEFAAHGKTGITLAHVLAHTAGVPQAPPGIVLDDLADWDGMCARIADLRPLWRPGMATGWHALSFGFILGEVVRRVTGRPLPEVLREEVAAPLGVPDDLFFGVPAADLPRAVRLEDGELMEPSALYPPGSLYHEVVPEWLRANAGLANRPECWMLPGPAGSAATADAVARMFAALIGEVDGVRLVGPATTGRLSEALTVAEDRVTKVPTPKGLGYEVGIASMGNTCAFGRHGVDGLAFADPGRGFAFAYLHSLLSDEPLGNAYRVADEVRLALGLESGLLQAIRRRAVRRAARRLRARAARRRKRVDGWVRDLRSSGT</sequence>
<keyword evidence="3" id="KW-1185">Reference proteome</keyword>
<dbReference type="PANTHER" id="PTHR43319">
    <property type="entry name" value="BETA-LACTAMASE-RELATED"/>
    <property type="match status" value="1"/>
</dbReference>
<dbReference type="RefSeq" id="WP_089330852.1">
    <property type="nucleotide sequence ID" value="NZ_FZOR01000063.1"/>
</dbReference>
<dbReference type="InterPro" id="IPR001466">
    <property type="entry name" value="Beta-lactam-related"/>
</dbReference>
<name>A0A239P2K5_9ACTN</name>
<organism evidence="2 3">
    <name type="scientific">Actinomadura meyerae</name>
    <dbReference type="NCBI Taxonomy" id="240840"/>
    <lineage>
        <taxon>Bacteria</taxon>
        <taxon>Bacillati</taxon>
        <taxon>Actinomycetota</taxon>
        <taxon>Actinomycetes</taxon>
        <taxon>Streptosporangiales</taxon>
        <taxon>Thermomonosporaceae</taxon>
        <taxon>Actinomadura</taxon>
    </lineage>
</organism>
<dbReference type="EMBL" id="FZOR01000063">
    <property type="protein sequence ID" value="SNT61306.1"/>
    <property type="molecule type" value="Genomic_DNA"/>
</dbReference>
<evidence type="ECO:0000313" key="2">
    <source>
        <dbReference type="EMBL" id="SNT61306.1"/>
    </source>
</evidence>
<feature type="domain" description="Beta-lactamase-related" evidence="1">
    <location>
        <begin position="9"/>
        <end position="344"/>
    </location>
</feature>
<dbReference type="Gene3D" id="3.40.710.10">
    <property type="entry name" value="DD-peptidase/beta-lactamase superfamily"/>
    <property type="match status" value="1"/>
</dbReference>
<dbReference type="OrthoDB" id="9809635at2"/>
<proteinExistence type="predicted"/>
<dbReference type="Proteomes" id="UP000198318">
    <property type="component" value="Unassembled WGS sequence"/>
</dbReference>
<dbReference type="InterPro" id="IPR012338">
    <property type="entry name" value="Beta-lactam/transpept-like"/>
</dbReference>
<accession>A0A239P2K5</accession>
<dbReference type="SUPFAM" id="SSF56601">
    <property type="entry name" value="beta-lactamase/transpeptidase-like"/>
    <property type="match status" value="1"/>
</dbReference>
<protein>
    <submittedName>
        <fullName evidence="2">Beta-lactamase</fullName>
    </submittedName>
</protein>
<evidence type="ECO:0000259" key="1">
    <source>
        <dbReference type="Pfam" id="PF00144"/>
    </source>
</evidence>
<dbReference type="AlphaFoldDB" id="A0A239P2K5"/>
<reference evidence="2 3" key="1">
    <citation type="submission" date="2017-06" db="EMBL/GenBank/DDBJ databases">
        <authorList>
            <person name="Kim H.J."/>
            <person name="Triplett B.A."/>
        </authorList>
    </citation>
    <scope>NUCLEOTIDE SEQUENCE [LARGE SCALE GENOMIC DNA]</scope>
    <source>
        <strain evidence="2 3">DSM 44715</strain>
    </source>
</reference>